<evidence type="ECO:0000256" key="1">
    <source>
        <dbReference type="ARBA" id="ARBA00022676"/>
    </source>
</evidence>
<dbReference type="Pfam" id="PF01531">
    <property type="entry name" value="Glyco_transf_11"/>
    <property type="match status" value="1"/>
</dbReference>
<organism evidence="3">
    <name type="scientific">viral metagenome</name>
    <dbReference type="NCBI Taxonomy" id="1070528"/>
    <lineage>
        <taxon>unclassified sequences</taxon>
        <taxon>metagenomes</taxon>
        <taxon>organismal metagenomes</taxon>
    </lineage>
</organism>
<dbReference type="PANTHER" id="PTHR11927">
    <property type="entry name" value="GALACTOSIDE 2-L-FUCOSYLTRANSFERASE"/>
    <property type="match status" value="1"/>
</dbReference>
<dbReference type="GO" id="GO:0016020">
    <property type="term" value="C:membrane"/>
    <property type="evidence" value="ECO:0007669"/>
    <property type="project" value="InterPro"/>
</dbReference>
<dbReference type="GO" id="GO:0008107">
    <property type="term" value="F:galactoside 2-alpha-L-fucosyltransferase activity"/>
    <property type="evidence" value="ECO:0007669"/>
    <property type="project" value="InterPro"/>
</dbReference>
<evidence type="ECO:0000313" key="3">
    <source>
        <dbReference type="EMBL" id="QHU12511.1"/>
    </source>
</evidence>
<accession>A0A6C0K5T0</accession>
<keyword evidence="1" id="KW-0328">Glycosyltransferase</keyword>
<keyword evidence="2" id="KW-0808">Transferase</keyword>
<reference evidence="3" key="1">
    <citation type="journal article" date="2020" name="Nature">
        <title>Giant virus diversity and host interactions through global metagenomics.</title>
        <authorList>
            <person name="Schulz F."/>
            <person name="Roux S."/>
            <person name="Paez-Espino D."/>
            <person name="Jungbluth S."/>
            <person name="Walsh D.A."/>
            <person name="Denef V.J."/>
            <person name="McMahon K.D."/>
            <person name="Konstantinidis K.T."/>
            <person name="Eloe-Fadrosh E.A."/>
            <person name="Kyrpides N.C."/>
            <person name="Woyke T."/>
        </authorList>
    </citation>
    <scope>NUCLEOTIDE SEQUENCE</scope>
    <source>
        <strain evidence="3">GVMAG-S-1101171-110</strain>
    </source>
</reference>
<dbReference type="PANTHER" id="PTHR11927:SF9">
    <property type="entry name" value="L-FUCOSYLTRANSFERASE"/>
    <property type="match status" value="1"/>
</dbReference>
<evidence type="ECO:0008006" key="4">
    <source>
        <dbReference type="Google" id="ProtNLM"/>
    </source>
</evidence>
<name>A0A6C0K5T0_9ZZZZ</name>
<protein>
    <recommendedName>
        <fullName evidence="4">Glycosyltransferase</fullName>
    </recommendedName>
</protein>
<sequence length="284" mass="32452">MVQLYSMTFDPSNASSWISSKLQCGLGNRLFQLACAHTLSEEWSIPLVFAMPYCLPSEHGDFNTIFKMFPNVPKCWSASPELAIEQKGIFQYEPLPTMPPANKILLKGCWQAAEYVSDSFKASWDAVKGAEDLLKQWQLETKEQMVKTAFIHVRLGDYKLLPHHQVNLLSYFETAMKRFPEDIRFLVFSDTMEEAKNYSVFNDRCVFVTESDEYNTLFLMSRCWAGAITANSTFSWWGAFFGRQAALEEGLEYRAYMPSKWMAEGGPPESSNPIYPPWANVVSV</sequence>
<evidence type="ECO:0000256" key="2">
    <source>
        <dbReference type="ARBA" id="ARBA00022679"/>
    </source>
</evidence>
<dbReference type="AlphaFoldDB" id="A0A6C0K5T0"/>
<dbReference type="InterPro" id="IPR002516">
    <property type="entry name" value="Glyco_trans_11"/>
</dbReference>
<proteinExistence type="predicted"/>
<dbReference type="EMBL" id="MN740801">
    <property type="protein sequence ID" value="QHU12511.1"/>
    <property type="molecule type" value="Genomic_DNA"/>
</dbReference>
<dbReference type="GO" id="GO:0005975">
    <property type="term" value="P:carbohydrate metabolic process"/>
    <property type="evidence" value="ECO:0007669"/>
    <property type="project" value="InterPro"/>
</dbReference>